<feature type="binding site" evidence="1">
    <location>
        <position position="60"/>
    </location>
    <ligand>
        <name>substrate</name>
    </ligand>
</feature>
<accession>A0ABP9BAU6</accession>
<feature type="binding site" evidence="1">
    <location>
        <begin position="137"/>
        <end position="138"/>
    </location>
    <ligand>
        <name>ATP</name>
        <dbReference type="ChEBI" id="CHEBI:30616"/>
    </ligand>
</feature>
<feature type="binding site" evidence="1">
    <location>
        <position position="288"/>
    </location>
    <ligand>
        <name>substrate</name>
    </ligand>
</feature>
<dbReference type="HAMAP" id="MF_02128">
    <property type="entry name" value="TMP_kinase"/>
    <property type="match status" value="1"/>
</dbReference>
<dbReference type="EMBL" id="BAABKP010000001">
    <property type="protein sequence ID" value="GAA4792068.1"/>
    <property type="molecule type" value="Genomic_DNA"/>
</dbReference>
<feature type="binding site" evidence="1">
    <location>
        <position position="230"/>
    </location>
    <ligand>
        <name>Mg(2+)</name>
        <dbReference type="ChEBI" id="CHEBI:18420"/>
        <label>5</label>
    </ligand>
</feature>
<gene>
    <name evidence="1" type="primary">thiL</name>
    <name evidence="3" type="ORF">GCM10023352_08080</name>
</gene>
<feature type="binding site" evidence="1">
    <location>
        <position position="37"/>
    </location>
    <ligand>
        <name>Mg(2+)</name>
        <dbReference type="ChEBI" id="CHEBI:18420"/>
        <label>4</label>
    </ligand>
</feature>
<keyword evidence="1 3" id="KW-0418">Kinase</keyword>
<dbReference type="RefSeq" id="WP_345444957.1">
    <property type="nucleotide sequence ID" value="NZ_BAABKP010000001.1"/>
</dbReference>
<comment type="catalytic activity">
    <reaction evidence="1">
        <text>thiamine phosphate + ATP = thiamine diphosphate + ADP</text>
        <dbReference type="Rhea" id="RHEA:15913"/>
        <dbReference type="ChEBI" id="CHEBI:30616"/>
        <dbReference type="ChEBI" id="CHEBI:37575"/>
        <dbReference type="ChEBI" id="CHEBI:58937"/>
        <dbReference type="ChEBI" id="CHEBI:456216"/>
        <dbReference type="EC" id="2.7.4.16"/>
    </reaction>
</comment>
<feature type="binding site" evidence="1">
    <location>
        <position position="53"/>
    </location>
    <ligand>
        <name>Mg(2+)</name>
        <dbReference type="ChEBI" id="CHEBI:18420"/>
        <label>1</label>
    </ligand>
</feature>
<feature type="binding site" evidence="1">
    <location>
        <position position="330"/>
    </location>
    <ligand>
        <name>substrate</name>
    </ligand>
</feature>
<keyword evidence="1" id="KW-0808">Transferase</keyword>
<keyword evidence="1" id="KW-0460">Magnesium</keyword>
<organism evidence="3 4">
    <name type="scientific">Rothia endophytica</name>
    <dbReference type="NCBI Taxonomy" id="1324766"/>
    <lineage>
        <taxon>Bacteria</taxon>
        <taxon>Bacillati</taxon>
        <taxon>Actinomycetota</taxon>
        <taxon>Actinomycetes</taxon>
        <taxon>Micrococcales</taxon>
        <taxon>Micrococcaceae</taxon>
        <taxon>Rothia</taxon>
    </lineage>
</organism>
<keyword evidence="1" id="KW-0547">Nucleotide-binding</keyword>
<feature type="binding site" evidence="1">
    <location>
        <position position="53"/>
    </location>
    <ligand>
        <name>Mg(2+)</name>
        <dbReference type="ChEBI" id="CHEBI:18420"/>
        <label>2</label>
    </ligand>
</feature>
<dbReference type="PANTHER" id="PTHR30270">
    <property type="entry name" value="THIAMINE-MONOPHOSPHATE KINASE"/>
    <property type="match status" value="1"/>
</dbReference>
<proteinExistence type="inferred from homology"/>
<dbReference type="EC" id="2.7.4.16" evidence="1"/>
<dbReference type="Proteomes" id="UP001500187">
    <property type="component" value="Unassembled WGS sequence"/>
</dbReference>
<dbReference type="SUPFAM" id="SSF55326">
    <property type="entry name" value="PurM N-terminal domain-like"/>
    <property type="match status" value="1"/>
</dbReference>
<keyword evidence="1" id="KW-0067">ATP-binding</keyword>
<comment type="function">
    <text evidence="1">Catalyzes the ATP-dependent phosphorylation of thiamine-monophosphate (TMP) to form thiamine-pyrophosphate (TPP), the active form of vitamin B1.</text>
</comment>
<feature type="binding site" evidence="1">
    <location>
        <position position="161"/>
    </location>
    <ligand>
        <name>ATP</name>
        <dbReference type="ChEBI" id="CHEBI:30616"/>
    </ligand>
</feature>
<dbReference type="Gene3D" id="3.90.650.10">
    <property type="entry name" value="PurM-like C-terminal domain"/>
    <property type="match status" value="1"/>
</dbReference>
<feature type="binding site" evidence="1">
    <location>
        <position position="229"/>
    </location>
    <ligand>
        <name>ATP</name>
        <dbReference type="ChEBI" id="CHEBI:30616"/>
    </ligand>
</feature>
<dbReference type="InterPro" id="IPR006283">
    <property type="entry name" value="ThiL-like"/>
</dbReference>
<comment type="miscellaneous">
    <text evidence="1">Reaction mechanism of ThiL seems to utilize a direct, inline transfer of the gamma-phosphate of ATP to TMP rather than a phosphorylated enzyme intermediate.</text>
</comment>
<feature type="binding site" evidence="1">
    <location>
        <position position="37"/>
    </location>
    <ligand>
        <name>Mg(2+)</name>
        <dbReference type="ChEBI" id="CHEBI:18420"/>
        <label>3</label>
    </ligand>
</feature>
<dbReference type="PIRSF" id="PIRSF005303">
    <property type="entry name" value="Thiam_monoph_kin"/>
    <property type="match status" value="1"/>
</dbReference>
<dbReference type="Gene3D" id="3.30.1330.10">
    <property type="entry name" value="PurM-like, N-terminal domain"/>
    <property type="match status" value="1"/>
</dbReference>
<dbReference type="SUPFAM" id="SSF56042">
    <property type="entry name" value="PurM C-terminal domain-like"/>
    <property type="match status" value="1"/>
</dbReference>
<feature type="binding site" evidence="1">
    <location>
        <position position="52"/>
    </location>
    <ligand>
        <name>Mg(2+)</name>
        <dbReference type="ChEBI" id="CHEBI:18420"/>
        <label>1</label>
    </ligand>
</feature>
<evidence type="ECO:0000313" key="3">
    <source>
        <dbReference type="EMBL" id="GAA4792068.1"/>
    </source>
</evidence>
<dbReference type="GO" id="GO:0016301">
    <property type="term" value="F:kinase activity"/>
    <property type="evidence" value="ECO:0007669"/>
    <property type="project" value="UniProtKB-KW"/>
</dbReference>
<dbReference type="InterPro" id="IPR016188">
    <property type="entry name" value="PurM-like_N"/>
</dbReference>
<feature type="binding site" evidence="1">
    <location>
        <position position="51"/>
    </location>
    <ligand>
        <name>Mg(2+)</name>
        <dbReference type="ChEBI" id="CHEBI:18420"/>
        <label>4</label>
    </ligand>
</feature>
<comment type="caution">
    <text evidence="3">The sequence shown here is derived from an EMBL/GenBank/DDBJ whole genome shotgun (WGS) entry which is preliminary data.</text>
</comment>
<evidence type="ECO:0000259" key="2">
    <source>
        <dbReference type="Pfam" id="PF00586"/>
    </source>
</evidence>
<sequence>MQRARDVSEDELLEAFLPIIKSHNTKADRLVLGPGDDCAVLELRDGLTVITTDTQTEDQDFRRTWANGMVTSGYDVGWKAATQNLADIAAMGAAPQTLLISLTLTPDTPVTWVEDFARGVTEACTAQGAEKCSISGGDLGAGSEISVTVTAVGTCLAPVLRSGAQTGDALVLAGAVGTAAAGLALLENSSSYQLTPGLSACIEAQQRPCSPLASGAAAAHQLTAMLDVSDGLLRDAGRIARASCVNIDIDAAALSPWVARVQETADLCRAPSQSADDLALHWVLTGGEDHGLLATCPADAVPAGFTQIGRVTQPGGSVTVDGKTYRAKGWDHFEATAR</sequence>
<evidence type="ECO:0000256" key="1">
    <source>
        <dbReference type="HAMAP-Rule" id="MF_02128"/>
    </source>
</evidence>
<protein>
    <recommendedName>
        <fullName evidence="1">Thiamine-monophosphate kinase</fullName>
        <shortName evidence="1">TMP kinase</shortName>
        <shortName evidence="1">Thiamine-phosphate kinase</shortName>
        <ecNumber evidence="1">2.7.4.16</ecNumber>
    </recommendedName>
</protein>
<keyword evidence="1" id="KW-0784">Thiamine biosynthesis</keyword>
<dbReference type="CDD" id="cd02194">
    <property type="entry name" value="ThiL"/>
    <property type="match status" value="1"/>
</dbReference>
<evidence type="ECO:0000313" key="4">
    <source>
        <dbReference type="Proteomes" id="UP001500187"/>
    </source>
</evidence>
<dbReference type="NCBIfam" id="TIGR01379">
    <property type="entry name" value="thiL"/>
    <property type="match status" value="1"/>
</dbReference>
<comment type="caution">
    <text evidence="1">Lacks conserved residue(s) required for the propagation of feature annotation.</text>
</comment>
<dbReference type="InterPro" id="IPR036921">
    <property type="entry name" value="PurM-like_N_sf"/>
</dbReference>
<dbReference type="InterPro" id="IPR036676">
    <property type="entry name" value="PurM-like_C_sf"/>
</dbReference>
<reference evidence="4" key="1">
    <citation type="journal article" date="2019" name="Int. J. Syst. Evol. Microbiol.">
        <title>The Global Catalogue of Microorganisms (GCM) 10K type strain sequencing project: providing services to taxonomists for standard genome sequencing and annotation.</title>
        <authorList>
            <consortium name="The Broad Institute Genomics Platform"/>
            <consortium name="The Broad Institute Genome Sequencing Center for Infectious Disease"/>
            <person name="Wu L."/>
            <person name="Ma J."/>
        </authorList>
    </citation>
    <scope>NUCLEOTIDE SEQUENCE [LARGE SCALE GENOMIC DNA]</scope>
    <source>
        <strain evidence="4">JCM 18541</strain>
    </source>
</reference>
<feature type="binding site" evidence="1">
    <location>
        <position position="87"/>
    </location>
    <ligand>
        <name>Mg(2+)</name>
        <dbReference type="ChEBI" id="CHEBI:18420"/>
        <label>4</label>
    </ligand>
</feature>
<dbReference type="PANTHER" id="PTHR30270:SF0">
    <property type="entry name" value="THIAMINE-MONOPHOSPHATE KINASE"/>
    <property type="match status" value="1"/>
</dbReference>
<dbReference type="Pfam" id="PF00586">
    <property type="entry name" value="AIRS"/>
    <property type="match status" value="1"/>
</dbReference>
<comment type="similarity">
    <text evidence="1">Belongs to the thiamine-monophosphate kinase family.</text>
</comment>
<feature type="binding site" evidence="1">
    <location>
        <position position="227"/>
    </location>
    <ligand>
        <name>Mg(2+)</name>
        <dbReference type="ChEBI" id="CHEBI:18420"/>
        <label>3</label>
    </ligand>
</feature>
<feature type="binding site" evidence="1">
    <location>
        <position position="87"/>
    </location>
    <ligand>
        <name>Mg(2+)</name>
        <dbReference type="ChEBI" id="CHEBI:18420"/>
        <label>2</label>
    </ligand>
</feature>
<name>A0ABP9BAU6_9MICC</name>
<feature type="domain" description="PurM-like N-terminal" evidence="2">
    <location>
        <begin position="35"/>
        <end position="154"/>
    </location>
</feature>
<comment type="pathway">
    <text evidence="1">Cofactor biosynthesis; thiamine diphosphate biosynthesis; thiamine diphosphate from thiamine phosphate: step 1/1.</text>
</comment>
<feature type="binding site" evidence="1">
    <location>
        <position position="138"/>
    </location>
    <ligand>
        <name>Mg(2+)</name>
        <dbReference type="ChEBI" id="CHEBI:18420"/>
        <label>1</label>
    </ligand>
</feature>
<feature type="binding site" evidence="1">
    <location>
        <position position="87"/>
    </location>
    <ligand>
        <name>Mg(2+)</name>
        <dbReference type="ChEBI" id="CHEBI:18420"/>
        <label>3</label>
    </ligand>
</feature>
<keyword evidence="4" id="KW-1185">Reference proteome</keyword>
<keyword evidence="1" id="KW-0479">Metal-binding</keyword>